<keyword evidence="2" id="KW-0812">Transmembrane</keyword>
<name>A0ABX5QD96_9MICO</name>
<evidence type="ECO:0000256" key="1">
    <source>
        <dbReference type="SAM" id="MobiDB-lite"/>
    </source>
</evidence>
<sequence>MTDRHDAEGTPPPVTVPGDAVLPGTADAEGWRRLHPFSPLLRGGLVLIVIAGIVLANFRDRFVELFFADQVWRGRDGVEIDVSSEGDVVALYEYLAEEGLLLLVLGGILGVILLIVLFSWIAWRFHTYRIGAEAVEEQSGVLFRKHRRAPLDRIQSVNLQRPLLARALGLTKIEVLTGGQGGKVELAYLSHRDAKTVREQILRLAAAKRGGAAVRLPGEGHSDPHAIVGPAPVGPDGYVYDAPSSGLTARAQDFVDVDVDPAALAAQALVKVPVGRLVGSIALSWEAVITLIIIIVGVVVGGAVLEPALILGVIPLLIVMASIMFGQFNKGFNFTLSRSADAARTGAGLTSTVTETIPFGRIHAIEARQPLLWRPFGWWKVRITTAGHSLSQGGQNAMQNVVLPVGREPDVLRVIETLLPGVGDEQHEIAELRNGLSGAADGYLGAGPRGAAVLLWGRSRAGVRIADAEHAEATLRIRRGALTRSFAVMPVLRAQSVQLRRPLLHRFLGLASLQAHTVLGPVRVELRGLELGVARRTFDELAATVLRVQSAEAEQRARGRAAPGVECAAETVPDTQHATRAEGERAGALETDPGAHADRTAPAAIPEQVDGAAEGPAAAPDEQNGEHRA</sequence>
<feature type="domain" description="YdbS-like PH" evidence="3">
    <location>
        <begin position="474"/>
        <end position="536"/>
    </location>
</feature>
<feature type="domain" description="YdbS-like PH" evidence="3">
    <location>
        <begin position="348"/>
        <end position="416"/>
    </location>
</feature>
<reference evidence="4 5" key="1">
    <citation type="submission" date="2019-01" db="EMBL/GenBank/DDBJ databases">
        <title>Leucobacter muris sp. nov. isolated from the nose of a laboratory mouse.</title>
        <authorList>
            <person name="Benga L."/>
            <person name="Sproeer C."/>
            <person name="Schumann P."/>
            <person name="Verbarg S."/>
            <person name="Bunk B."/>
            <person name="Engelhardt E."/>
            <person name="Benten P.M."/>
            <person name="Sager M."/>
        </authorList>
    </citation>
    <scope>NUCLEOTIDE SEQUENCE [LARGE SCALE GENOMIC DNA]</scope>
    <source>
        <strain evidence="4 5">DSM 101948</strain>
    </source>
</reference>
<dbReference type="EMBL" id="CP035037">
    <property type="protein sequence ID" value="QAB17027.1"/>
    <property type="molecule type" value="Genomic_DNA"/>
</dbReference>
<dbReference type="Proteomes" id="UP000285768">
    <property type="component" value="Chromosome"/>
</dbReference>
<feature type="transmembrane region" description="Helical" evidence="2">
    <location>
        <begin position="100"/>
        <end position="123"/>
    </location>
</feature>
<feature type="region of interest" description="Disordered" evidence="1">
    <location>
        <begin position="554"/>
        <end position="629"/>
    </location>
</feature>
<feature type="region of interest" description="Disordered" evidence="1">
    <location>
        <begin position="1"/>
        <end position="20"/>
    </location>
</feature>
<dbReference type="Pfam" id="PF03703">
    <property type="entry name" value="bPH_2"/>
    <property type="match status" value="3"/>
</dbReference>
<organism evidence="4 5">
    <name type="scientific">Leucobacter muris</name>
    <dbReference type="NCBI Taxonomy" id="1935379"/>
    <lineage>
        <taxon>Bacteria</taxon>
        <taxon>Bacillati</taxon>
        <taxon>Actinomycetota</taxon>
        <taxon>Actinomycetes</taxon>
        <taxon>Micrococcales</taxon>
        <taxon>Microbacteriaceae</taxon>
        <taxon>Leucobacter</taxon>
    </lineage>
</organism>
<proteinExistence type="predicted"/>
<protein>
    <recommendedName>
        <fullName evidence="3">YdbS-like PH domain-containing protein</fullName>
    </recommendedName>
</protein>
<keyword evidence="5" id="KW-1185">Reference proteome</keyword>
<feature type="domain" description="YdbS-like PH" evidence="3">
    <location>
        <begin position="123"/>
        <end position="201"/>
    </location>
</feature>
<evidence type="ECO:0000256" key="2">
    <source>
        <dbReference type="SAM" id="Phobius"/>
    </source>
</evidence>
<feature type="transmembrane region" description="Helical" evidence="2">
    <location>
        <begin position="277"/>
        <end position="302"/>
    </location>
</feature>
<evidence type="ECO:0000259" key="3">
    <source>
        <dbReference type="Pfam" id="PF03703"/>
    </source>
</evidence>
<keyword evidence="2" id="KW-0472">Membrane</keyword>
<feature type="transmembrane region" description="Helical" evidence="2">
    <location>
        <begin position="40"/>
        <end position="58"/>
    </location>
</feature>
<feature type="transmembrane region" description="Helical" evidence="2">
    <location>
        <begin position="308"/>
        <end position="328"/>
    </location>
</feature>
<gene>
    <name evidence="4" type="ORF">Leucomu_03035</name>
</gene>
<evidence type="ECO:0000313" key="5">
    <source>
        <dbReference type="Proteomes" id="UP000285768"/>
    </source>
</evidence>
<accession>A0ABX5QD96</accession>
<dbReference type="PANTHER" id="PTHR34473">
    <property type="entry name" value="UPF0699 TRANSMEMBRANE PROTEIN YDBS"/>
    <property type="match status" value="1"/>
</dbReference>
<evidence type="ECO:0000313" key="4">
    <source>
        <dbReference type="EMBL" id="QAB17027.1"/>
    </source>
</evidence>
<dbReference type="PANTHER" id="PTHR34473:SF2">
    <property type="entry name" value="UPF0699 TRANSMEMBRANE PROTEIN YDBT"/>
    <property type="match status" value="1"/>
</dbReference>
<dbReference type="RefSeq" id="WP_128386296.1">
    <property type="nucleotide sequence ID" value="NZ_CP035037.1"/>
</dbReference>
<feature type="compositionally biased region" description="Basic and acidic residues" evidence="1">
    <location>
        <begin position="577"/>
        <end position="599"/>
    </location>
</feature>
<dbReference type="InterPro" id="IPR005182">
    <property type="entry name" value="YdbS-like_PH"/>
</dbReference>
<keyword evidence="2" id="KW-1133">Transmembrane helix</keyword>
<feature type="compositionally biased region" description="Low complexity" evidence="1">
    <location>
        <begin position="610"/>
        <end position="622"/>
    </location>
</feature>